<dbReference type="EMBL" id="CAUYUJ010008114">
    <property type="protein sequence ID" value="CAK0822928.1"/>
    <property type="molecule type" value="Genomic_DNA"/>
</dbReference>
<evidence type="ECO:0000313" key="3">
    <source>
        <dbReference type="Proteomes" id="UP001189429"/>
    </source>
</evidence>
<dbReference type="PROSITE" id="PS51212">
    <property type="entry name" value="WSC"/>
    <property type="match status" value="1"/>
</dbReference>
<dbReference type="InterPro" id="IPR002889">
    <property type="entry name" value="WSC_carb-bd"/>
</dbReference>
<name>A0ABN9RWP0_9DINO</name>
<comment type="caution">
    <text evidence="2">The sequence shown here is derived from an EMBL/GenBank/DDBJ whole genome shotgun (WGS) entry which is preliminary data.</text>
</comment>
<organism evidence="2 3">
    <name type="scientific">Prorocentrum cordatum</name>
    <dbReference type="NCBI Taxonomy" id="2364126"/>
    <lineage>
        <taxon>Eukaryota</taxon>
        <taxon>Sar</taxon>
        <taxon>Alveolata</taxon>
        <taxon>Dinophyceae</taxon>
        <taxon>Prorocentrales</taxon>
        <taxon>Prorocentraceae</taxon>
        <taxon>Prorocentrum</taxon>
    </lineage>
</organism>
<dbReference type="Proteomes" id="UP001189429">
    <property type="component" value="Unassembled WGS sequence"/>
</dbReference>
<keyword evidence="3" id="KW-1185">Reference proteome</keyword>
<reference evidence="2" key="1">
    <citation type="submission" date="2023-10" db="EMBL/GenBank/DDBJ databases">
        <authorList>
            <person name="Chen Y."/>
            <person name="Shah S."/>
            <person name="Dougan E. K."/>
            <person name="Thang M."/>
            <person name="Chan C."/>
        </authorList>
    </citation>
    <scope>NUCLEOTIDE SEQUENCE [LARGE SCALE GENOMIC DNA]</scope>
</reference>
<evidence type="ECO:0000313" key="2">
    <source>
        <dbReference type="EMBL" id="CAK0822928.1"/>
    </source>
</evidence>
<sequence length="460" mass="49540">MVDGTFGEGDCDIAVGKAGNEEEGDVDVAVAWIPYAAGFLSGYVAAPETPQHAVSTVAGTWEDSDSHSSDFESGWSVTWVFGHEMYGDHAVVSGRGGLGRYEDGMLFAIATDSGRSNNKLNTVGVRPMDDPPGWRVKVHEDNDPSSGHSALPEESMFAFVVVPFVGTIRLHAAWVNGMTGVPYRSTGNMKVMRTGVGTFLLQVGRKGEKDGVLLLQTAGGNASSISCAFLSYEWNELRRAFEVQARHVSTGGPGEERFLLVDVDFYALWMDHKSPPVSVAAKLDQPPSWAGCFLHKLDQMFDLDDCVDSPLGWRDKLEKPCTDYAELEYCTRSGGYGSGWLPQMGDFSNWSGQGHDASTACCACGGGSSMKRAKYMGKDFSVTTCVDACEGFTYAAVQSGQCRCGDFLPDEATRLKDSECGTACPFEGAEPSLQCGADGRNAVYRTNFVMLEYLLRGGGL</sequence>
<gene>
    <name evidence="2" type="ORF">PCOR1329_LOCUS23822</name>
</gene>
<accession>A0ABN9RWP0</accession>
<dbReference type="SMART" id="SM00321">
    <property type="entry name" value="WSC"/>
    <property type="match status" value="1"/>
</dbReference>
<protein>
    <recommendedName>
        <fullName evidence="1">WSC domain-containing protein</fullName>
    </recommendedName>
</protein>
<evidence type="ECO:0000259" key="1">
    <source>
        <dbReference type="PROSITE" id="PS51212"/>
    </source>
</evidence>
<proteinExistence type="predicted"/>
<feature type="domain" description="WSC" evidence="1">
    <location>
        <begin position="356"/>
        <end position="447"/>
    </location>
</feature>